<dbReference type="InterPro" id="IPR009057">
    <property type="entry name" value="Homeodomain-like_sf"/>
</dbReference>
<reference evidence="4 5" key="1">
    <citation type="submission" date="2016-10" db="EMBL/GenBank/DDBJ databases">
        <authorList>
            <person name="de Groot N.N."/>
        </authorList>
    </citation>
    <scope>NUCLEOTIDE SEQUENCE [LARGE SCALE GENOMIC DNA]</scope>
    <source>
        <strain evidence="4 5">DSM 21001</strain>
    </source>
</reference>
<dbReference type="Gene3D" id="1.10.357.10">
    <property type="entry name" value="Tetracycline Repressor, domain 2"/>
    <property type="match status" value="1"/>
</dbReference>
<dbReference type="GO" id="GO:0003700">
    <property type="term" value="F:DNA-binding transcription factor activity"/>
    <property type="evidence" value="ECO:0007669"/>
    <property type="project" value="TreeGrafter"/>
</dbReference>
<keyword evidence="1 2" id="KW-0238">DNA-binding</keyword>
<evidence type="ECO:0000256" key="1">
    <source>
        <dbReference type="ARBA" id="ARBA00023125"/>
    </source>
</evidence>
<sequence length="200" mass="22421">MSNVRRTPQQGRGARRVAQLLEAASSVMAEVGYQAATMTAIAERAGASIGTLYQYYPDKDAVLDALRVQYVKEFEAPWAALKAEGQKLDLKRLVDSMVDLFVEYIARRPAYLPLMTVPRNSARDMGTRNRLREHLAGLFRERQPDLTHEEAFRIANMTMQVLKGLSPLFDGASAKEKEAIIGEFKVLLVEYLSARLKATD</sequence>
<dbReference type="InterPro" id="IPR001647">
    <property type="entry name" value="HTH_TetR"/>
</dbReference>
<evidence type="ECO:0000256" key="2">
    <source>
        <dbReference type="PROSITE-ProRule" id="PRU00335"/>
    </source>
</evidence>
<dbReference type="PANTHER" id="PTHR30055">
    <property type="entry name" value="HTH-TYPE TRANSCRIPTIONAL REGULATOR RUTR"/>
    <property type="match status" value="1"/>
</dbReference>
<dbReference type="PRINTS" id="PR00455">
    <property type="entry name" value="HTHTETR"/>
</dbReference>
<dbReference type="SUPFAM" id="SSF46689">
    <property type="entry name" value="Homeodomain-like"/>
    <property type="match status" value="1"/>
</dbReference>
<proteinExistence type="predicted"/>
<evidence type="ECO:0000313" key="5">
    <source>
        <dbReference type="Proteomes" id="UP000199024"/>
    </source>
</evidence>
<dbReference type="Pfam" id="PF17918">
    <property type="entry name" value="TetR_C_15"/>
    <property type="match status" value="1"/>
</dbReference>
<protein>
    <submittedName>
        <fullName evidence="4">Transcriptional regulator, TetR family</fullName>
    </submittedName>
</protein>
<dbReference type="GO" id="GO:0000976">
    <property type="term" value="F:transcription cis-regulatory region binding"/>
    <property type="evidence" value="ECO:0007669"/>
    <property type="project" value="TreeGrafter"/>
</dbReference>
<dbReference type="InterPro" id="IPR041669">
    <property type="entry name" value="TetR_C_15"/>
</dbReference>
<dbReference type="STRING" id="474950.SAMN05421771_0806"/>
<evidence type="ECO:0000259" key="3">
    <source>
        <dbReference type="PROSITE" id="PS50977"/>
    </source>
</evidence>
<feature type="DNA-binding region" description="H-T-H motif" evidence="2">
    <location>
        <begin position="37"/>
        <end position="56"/>
    </location>
</feature>
<feature type="domain" description="HTH tetR-type" evidence="3">
    <location>
        <begin position="14"/>
        <end position="74"/>
    </location>
</feature>
<dbReference type="Proteomes" id="UP000199024">
    <property type="component" value="Unassembled WGS sequence"/>
</dbReference>
<evidence type="ECO:0000313" key="4">
    <source>
        <dbReference type="EMBL" id="SFS03739.1"/>
    </source>
</evidence>
<dbReference type="PROSITE" id="PS50977">
    <property type="entry name" value="HTH_TETR_2"/>
    <property type="match status" value="1"/>
</dbReference>
<dbReference type="Pfam" id="PF00440">
    <property type="entry name" value="TetR_N"/>
    <property type="match status" value="1"/>
</dbReference>
<organism evidence="4 5">
    <name type="scientific">Granulicella pectinivorans</name>
    <dbReference type="NCBI Taxonomy" id="474950"/>
    <lineage>
        <taxon>Bacteria</taxon>
        <taxon>Pseudomonadati</taxon>
        <taxon>Acidobacteriota</taxon>
        <taxon>Terriglobia</taxon>
        <taxon>Terriglobales</taxon>
        <taxon>Acidobacteriaceae</taxon>
        <taxon>Granulicella</taxon>
    </lineage>
</organism>
<dbReference type="InterPro" id="IPR050109">
    <property type="entry name" value="HTH-type_TetR-like_transc_reg"/>
</dbReference>
<dbReference type="PANTHER" id="PTHR30055:SF226">
    <property type="entry name" value="HTH-TYPE TRANSCRIPTIONAL REGULATOR PKSA"/>
    <property type="match status" value="1"/>
</dbReference>
<dbReference type="EMBL" id="FOZL01000001">
    <property type="protein sequence ID" value="SFS03739.1"/>
    <property type="molecule type" value="Genomic_DNA"/>
</dbReference>
<dbReference type="RefSeq" id="WP_175528855.1">
    <property type="nucleotide sequence ID" value="NZ_FOZL01000001.1"/>
</dbReference>
<name>A0A1I6LJU8_9BACT</name>
<accession>A0A1I6LJU8</accession>
<keyword evidence="5" id="KW-1185">Reference proteome</keyword>
<dbReference type="AlphaFoldDB" id="A0A1I6LJU8"/>
<gene>
    <name evidence="4" type="ORF">SAMN05421771_0806</name>
</gene>